<organism evidence="1 2">
    <name type="scientific">Babjeviella inositovora NRRL Y-12698</name>
    <dbReference type="NCBI Taxonomy" id="984486"/>
    <lineage>
        <taxon>Eukaryota</taxon>
        <taxon>Fungi</taxon>
        <taxon>Dikarya</taxon>
        <taxon>Ascomycota</taxon>
        <taxon>Saccharomycotina</taxon>
        <taxon>Pichiomycetes</taxon>
        <taxon>Serinales incertae sedis</taxon>
        <taxon>Babjeviella</taxon>
    </lineage>
</organism>
<gene>
    <name evidence="1" type="ORF">BABINDRAFT_95233</name>
</gene>
<protein>
    <submittedName>
        <fullName evidence="1">Uncharacterized protein</fullName>
    </submittedName>
</protein>
<evidence type="ECO:0000313" key="2">
    <source>
        <dbReference type="Proteomes" id="UP000094336"/>
    </source>
</evidence>
<dbReference type="AlphaFoldDB" id="A0A1E3QJN3"/>
<reference evidence="2" key="1">
    <citation type="submission" date="2016-05" db="EMBL/GenBank/DDBJ databases">
        <title>Comparative genomics of biotechnologically important yeasts.</title>
        <authorList>
            <consortium name="DOE Joint Genome Institute"/>
            <person name="Riley R."/>
            <person name="Haridas S."/>
            <person name="Wolfe K.H."/>
            <person name="Lopes M.R."/>
            <person name="Hittinger C.T."/>
            <person name="Goker M."/>
            <person name="Salamov A."/>
            <person name="Wisecaver J."/>
            <person name="Long T.M."/>
            <person name="Aerts A.L."/>
            <person name="Barry K."/>
            <person name="Choi C."/>
            <person name="Clum A."/>
            <person name="Coughlan A.Y."/>
            <person name="Deshpande S."/>
            <person name="Douglass A.P."/>
            <person name="Hanson S.J."/>
            <person name="Klenk H.-P."/>
            <person name="Labutti K."/>
            <person name="Lapidus A."/>
            <person name="Lindquist E."/>
            <person name="Lipzen A."/>
            <person name="Meier-Kolthoff J.P."/>
            <person name="Ohm R.A."/>
            <person name="Otillar R.P."/>
            <person name="Pangilinan J."/>
            <person name="Peng Y."/>
            <person name="Rokas A."/>
            <person name="Rosa C.A."/>
            <person name="Scheuner C."/>
            <person name="Sibirny A.A."/>
            <person name="Slot J.C."/>
            <person name="Stielow J.B."/>
            <person name="Sun H."/>
            <person name="Kurtzman C.P."/>
            <person name="Blackwell M."/>
            <person name="Grigoriev I.V."/>
            <person name="Jeffries T.W."/>
        </authorList>
    </citation>
    <scope>NUCLEOTIDE SEQUENCE [LARGE SCALE GENOMIC DNA]</scope>
    <source>
        <strain evidence="2">NRRL Y-12698</strain>
    </source>
</reference>
<dbReference type="RefSeq" id="XP_018983234.1">
    <property type="nucleotide sequence ID" value="XM_019132976.1"/>
</dbReference>
<accession>A0A1E3QJN3</accession>
<dbReference type="GeneID" id="30150829"/>
<proteinExistence type="predicted"/>
<sequence>MGLTGRSRLLAPLVSFLYKLPQRASYYTTKTEPTLVPFPPFTRPLLAKLVPKIEAQTQAEISLSTATDNVRVSGEIPTRMLVESIQRIRASEQIFPLTPLVRDMFTSLGDAWAENITKGNAVIQKSEKQWTVYSVSRQMAALVVAKLHRKVGMLLKHQSRVPLSTNDFRILAGWNGHDLKNIAQILQCSVTVNPAALTHPGHFKEISLQINAESQTGLERAELYLSTRLSTWKYSLAKSAETVSTLSVQHIHRIHSKWLNDLQAATKVAIIVNPGKSRYTEDKIPVYFRGQDTLSTDTAAKQFRAKIAEVSNHLRLVSLKTGKLIFGSHGEALEKLRKETSSSIVSTATGEAISVYSLHPDTTAKACDAIQEHLQSWLRGCTVLEFPYPMYSALRRIGSNFNKIESMTGTLISCEDAFFRILITARVDGDTEKAAGIINNLVERIGTHRVTIEAPKHVARFMKRRNQYGVVNAAEIESKTSSIMVIEEGDYATISVFSDSPANLALAKSSINRVIAEVGKYDLVGGHNPNHDTFSWEGMRPKVYSKKLEFPHYLYEPMGGKNQEYWKTLCEKFQVEWSYIEGLRHQDSFKSVLKISSASALALNLVYTELSRRLGSLQANQVHLPLDRLDFRAFEVAIAKIQKLYPDCYTVTHKIRHTLQVQQKFRLSEIMTVVGVSETRVAEFTASIRHAIYNILNHTPESVKIIPANKYSRFIDVVKPEIEALGVRVHVTNEYVSSGTAKKCVVVGDDYVTVQKALMLMGVLLREKA</sequence>
<keyword evidence="2" id="KW-1185">Reference proteome</keyword>
<dbReference type="Proteomes" id="UP000094336">
    <property type="component" value="Unassembled WGS sequence"/>
</dbReference>
<evidence type="ECO:0000313" key="1">
    <source>
        <dbReference type="EMBL" id="ODQ77906.1"/>
    </source>
</evidence>
<name>A0A1E3QJN3_9ASCO</name>
<dbReference type="EMBL" id="KV454438">
    <property type="protein sequence ID" value="ODQ77906.1"/>
    <property type="molecule type" value="Genomic_DNA"/>
</dbReference>